<proteinExistence type="predicted"/>
<name>A0A426TVF1_9CHLR</name>
<evidence type="ECO:0000313" key="2">
    <source>
        <dbReference type="EMBL" id="RRR69409.1"/>
    </source>
</evidence>
<evidence type="ECO:0000313" key="3">
    <source>
        <dbReference type="Proteomes" id="UP000280307"/>
    </source>
</evidence>
<dbReference type="Proteomes" id="UP000280307">
    <property type="component" value="Unassembled WGS sequence"/>
</dbReference>
<dbReference type="Pfam" id="PF14261">
    <property type="entry name" value="DUF4351"/>
    <property type="match status" value="1"/>
</dbReference>
<dbReference type="AlphaFoldDB" id="A0A426TVF1"/>
<dbReference type="EMBL" id="RSAS01000639">
    <property type="protein sequence ID" value="RRR69409.1"/>
    <property type="molecule type" value="Genomic_DNA"/>
</dbReference>
<organism evidence="2 3">
    <name type="scientific">Candidatus Viridilinea halotolerans</name>
    <dbReference type="NCBI Taxonomy" id="2491704"/>
    <lineage>
        <taxon>Bacteria</taxon>
        <taxon>Bacillati</taxon>
        <taxon>Chloroflexota</taxon>
        <taxon>Chloroflexia</taxon>
        <taxon>Chloroflexales</taxon>
        <taxon>Chloroflexineae</taxon>
        <taxon>Oscillochloridaceae</taxon>
        <taxon>Candidatus Viridilinea</taxon>
    </lineage>
</organism>
<evidence type="ECO:0000259" key="1">
    <source>
        <dbReference type="Pfam" id="PF14261"/>
    </source>
</evidence>
<protein>
    <submittedName>
        <fullName evidence="2">DUF4351 domain-containing protein</fullName>
    </submittedName>
</protein>
<feature type="domain" description="DUF4351" evidence="1">
    <location>
        <begin position="169"/>
        <end position="226"/>
    </location>
</feature>
<dbReference type="PANTHER" id="PTHR35586">
    <property type="entry name" value="SLL1691 PROTEIN"/>
    <property type="match status" value="1"/>
</dbReference>
<dbReference type="InterPro" id="IPR025587">
    <property type="entry name" value="DUF4351"/>
</dbReference>
<accession>A0A426TVF1</accession>
<gene>
    <name evidence="2" type="ORF">EI684_15710</name>
</gene>
<sequence length="228" mass="26023">MYCYHSRIFDRERLPVASLSLLGDESPSWRPDHFGYQLGDTDLRLRFGAVKLLDVDLALLEESNDLMAILALLHRDAQATRGQPEERMRRKIARFRTFLRKGYRAADLHHLIRFLDQLLRLDPMLNEQVRATMYHIEEEELGMTTFVTSFEELAAKEGEARGLVEGEARGLVKGQAALLLHQVERRFGPPPPEVQQRVAALAADELLALGEALFVFAGMDDVRAWLKL</sequence>
<dbReference type="PANTHER" id="PTHR35586:SF1">
    <property type="entry name" value="SLL1691 PROTEIN"/>
    <property type="match status" value="1"/>
</dbReference>
<comment type="caution">
    <text evidence="2">The sequence shown here is derived from an EMBL/GenBank/DDBJ whole genome shotgun (WGS) entry which is preliminary data.</text>
</comment>
<reference evidence="2 3" key="1">
    <citation type="submission" date="2018-12" db="EMBL/GenBank/DDBJ databases">
        <title>Genome Sequence of Candidatus Viridilinea halotolerans isolated from saline sulfide-rich spring.</title>
        <authorList>
            <person name="Grouzdev D.S."/>
            <person name="Burganskaya E.I."/>
            <person name="Krutkina M.S."/>
            <person name="Sukhacheva M.V."/>
            <person name="Gorlenko V.M."/>
        </authorList>
    </citation>
    <scope>NUCLEOTIDE SEQUENCE [LARGE SCALE GENOMIC DNA]</scope>
    <source>
        <strain evidence="2">Chok-6</strain>
    </source>
</reference>